<evidence type="ECO:0000313" key="2">
    <source>
        <dbReference type="Proteomes" id="UP000410492"/>
    </source>
</evidence>
<accession>A0A653C6E9</accession>
<dbReference type="EMBL" id="CAACVG010007005">
    <property type="protein sequence ID" value="VEN43074.1"/>
    <property type="molecule type" value="Genomic_DNA"/>
</dbReference>
<dbReference type="AlphaFoldDB" id="A0A653C6E9"/>
<proteinExistence type="predicted"/>
<organism evidence="1 2">
    <name type="scientific">Callosobruchus maculatus</name>
    <name type="common">Southern cowpea weevil</name>
    <name type="synonym">Pulse bruchid</name>
    <dbReference type="NCBI Taxonomy" id="64391"/>
    <lineage>
        <taxon>Eukaryota</taxon>
        <taxon>Metazoa</taxon>
        <taxon>Ecdysozoa</taxon>
        <taxon>Arthropoda</taxon>
        <taxon>Hexapoda</taxon>
        <taxon>Insecta</taxon>
        <taxon>Pterygota</taxon>
        <taxon>Neoptera</taxon>
        <taxon>Endopterygota</taxon>
        <taxon>Coleoptera</taxon>
        <taxon>Polyphaga</taxon>
        <taxon>Cucujiformia</taxon>
        <taxon>Chrysomeloidea</taxon>
        <taxon>Chrysomelidae</taxon>
        <taxon>Bruchinae</taxon>
        <taxon>Bruchini</taxon>
        <taxon>Callosobruchus</taxon>
    </lineage>
</organism>
<evidence type="ECO:0000313" key="1">
    <source>
        <dbReference type="EMBL" id="VEN43074.1"/>
    </source>
</evidence>
<protein>
    <submittedName>
        <fullName evidence="1">Uncharacterized protein</fullName>
    </submittedName>
</protein>
<feature type="non-terminal residue" evidence="1">
    <location>
        <position position="1"/>
    </location>
</feature>
<sequence>EYARRRQHDLSVQKRLKFLSEFVRICSYFATCWLVFSRGMELMTVEHLWRVHHGRE</sequence>
<gene>
    <name evidence="1" type="ORF">CALMAC_LOCUS6343</name>
</gene>
<dbReference type="Proteomes" id="UP000410492">
    <property type="component" value="Unassembled WGS sequence"/>
</dbReference>
<keyword evidence="2" id="KW-1185">Reference proteome</keyword>
<name>A0A653C6E9_CALMS</name>
<reference evidence="1 2" key="1">
    <citation type="submission" date="2019-01" db="EMBL/GenBank/DDBJ databases">
        <authorList>
            <person name="Sayadi A."/>
        </authorList>
    </citation>
    <scope>NUCLEOTIDE SEQUENCE [LARGE SCALE GENOMIC DNA]</scope>
</reference>